<dbReference type="Pfam" id="PF13181">
    <property type="entry name" value="TPR_8"/>
    <property type="match status" value="1"/>
</dbReference>
<keyword evidence="2 3" id="KW-0802">TPR repeat</keyword>
<evidence type="ECO:0008006" key="6">
    <source>
        <dbReference type="Google" id="ProtNLM"/>
    </source>
</evidence>
<dbReference type="PANTHER" id="PTHR45641:SF19">
    <property type="entry name" value="NEPHROCYSTIN-3"/>
    <property type="match status" value="1"/>
</dbReference>
<gene>
    <name evidence="4" type="ORF">CSC2_29660</name>
</gene>
<dbReference type="SUPFAM" id="SSF48452">
    <property type="entry name" value="TPR-like"/>
    <property type="match status" value="2"/>
</dbReference>
<evidence type="ECO:0000256" key="2">
    <source>
        <dbReference type="ARBA" id="ARBA00022803"/>
    </source>
</evidence>
<name>A0ABQ1ECC1_9CLOT</name>
<evidence type="ECO:0000313" key="5">
    <source>
        <dbReference type="Proteomes" id="UP000663802"/>
    </source>
</evidence>
<sequence>MMKEDSHFKGQLNNFEELYKTLDGLNMLFGMVREYLKQNKYSECIPLLQLLCKKYDEVAGEEHIDTIFSKYVLGQVYAEIGELEKAIEVFESVAEKFQNQFGKKYELVVDVKLRLVRLYISEEIYIRAVDVLENLLIDICDESESYKTNEVLIYDTYYEIVGILGSLYSVLEQHEDAIKMQIVTLDHLLEEHTNIYEKIITVDNFNVDPSKRDAIISACLDLGASYSRINKYEEANSCFSKGYFIAFTAYGDNDERTLKQSYDIAVNYIKMGELEDGYRVLTYIHQDMVKYLDENNKYTIKAANLLNCFTQE</sequence>
<keyword evidence="1" id="KW-0677">Repeat</keyword>
<dbReference type="InterPro" id="IPR011990">
    <property type="entry name" value="TPR-like_helical_dom_sf"/>
</dbReference>
<dbReference type="RefSeq" id="WP_206870687.1">
    <property type="nucleotide sequence ID" value="NZ_BMBA01000002.1"/>
</dbReference>
<accession>A0ABQ1ECC1</accession>
<dbReference type="Gene3D" id="1.25.40.10">
    <property type="entry name" value="Tetratricopeptide repeat domain"/>
    <property type="match status" value="2"/>
</dbReference>
<evidence type="ECO:0000256" key="1">
    <source>
        <dbReference type="ARBA" id="ARBA00022737"/>
    </source>
</evidence>
<dbReference type="InterPro" id="IPR019734">
    <property type="entry name" value="TPR_rpt"/>
</dbReference>
<evidence type="ECO:0000313" key="4">
    <source>
        <dbReference type="EMBL" id="GFZ32440.1"/>
    </source>
</evidence>
<keyword evidence="5" id="KW-1185">Reference proteome</keyword>
<dbReference type="PANTHER" id="PTHR45641">
    <property type="entry name" value="TETRATRICOPEPTIDE REPEAT PROTEIN (AFU_ORTHOLOGUE AFUA_6G03870)"/>
    <property type="match status" value="1"/>
</dbReference>
<proteinExistence type="predicted"/>
<reference evidence="4 5" key="1">
    <citation type="journal article" date="2021" name="Int. J. Syst. Evol. Microbiol.">
        <title>Clostridium zeae sp. nov., isolated from corn silage.</title>
        <authorList>
            <person name="Kobayashi H."/>
            <person name="Tanizawa Y."/>
            <person name="Yagura M."/>
            <person name="Sakamoto M."/>
            <person name="Ohkuma M."/>
            <person name="Tohno M."/>
        </authorList>
    </citation>
    <scope>NUCLEOTIDE SEQUENCE [LARGE SCALE GENOMIC DNA]</scope>
    <source>
        <strain evidence="4 5">CSC2</strain>
    </source>
</reference>
<comment type="caution">
    <text evidence="4">The sequence shown here is derived from an EMBL/GenBank/DDBJ whole genome shotgun (WGS) entry which is preliminary data.</text>
</comment>
<evidence type="ECO:0000256" key="3">
    <source>
        <dbReference type="PROSITE-ProRule" id="PRU00339"/>
    </source>
</evidence>
<dbReference type="EMBL" id="BMBA01000002">
    <property type="protein sequence ID" value="GFZ32440.1"/>
    <property type="molecule type" value="Genomic_DNA"/>
</dbReference>
<feature type="repeat" description="TPR" evidence="3">
    <location>
        <begin position="67"/>
        <end position="100"/>
    </location>
</feature>
<dbReference type="Proteomes" id="UP000663802">
    <property type="component" value="Unassembled WGS sequence"/>
</dbReference>
<organism evidence="4 5">
    <name type="scientific">Clostridium zeae</name>
    <dbReference type="NCBI Taxonomy" id="2759022"/>
    <lineage>
        <taxon>Bacteria</taxon>
        <taxon>Bacillati</taxon>
        <taxon>Bacillota</taxon>
        <taxon>Clostridia</taxon>
        <taxon>Eubacteriales</taxon>
        <taxon>Clostridiaceae</taxon>
        <taxon>Clostridium</taxon>
    </lineage>
</organism>
<protein>
    <recommendedName>
        <fullName evidence="6">Tetratricopeptide repeat protein</fullName>
    </recommendedName>
</protein>
<dbReference type="PROSITE" id="PS50005">
    <property type="entry name" value="TPR"/>
    <property type="match status" value="1"/>
</dbReference>